<evidence type="ECO:0000313" key="3">
    <source>
        <dbReference type="Proteomes" id="UP000070422"/>
    </source>
</evidence>
<dbReference type="RefSeq" id="WP_060936984.1">
    <property type="nucleotide sequence ID" value="NZ_KQ959317.1"/>
</dbReference>
<dbReference type="AlphaFoldDB" id="A0A133XWL4"/>
<sequence length="105" mass="12514">MNKPNYKLTFLPLFQDDFLEIVDYITNTLKNPTAAHRFVDDVELAITKRLENPLAFAPYQSSKVRKNPYYRINVHNFSIFYVVIDDTMEVRRLLYAKRKIDLLLK</sequence>
<dbReference type="InterPro" id="IPR007712">
    <property type="entry name" value="RelE/ParE_toxin"/>
</dbReference>
<dbReference type="Gene3D" id="3.30.2310.20">
    <property type="entry name" value="RelE-like"/>
    <property type="match status" value="1"/>
</dbReference>
<proteinExistence type="predicted"/>
<dbReference type="InterPro" id="IPR035093">
    <property type="entry name" value="RelE/ParE_toxin_dom_sf"/>
</dbReference>
<protein>
    <submittedName>
        <fullName evidence="2">Plasmid stabilization system protein, RelE/ParE family</fullName>
    </submittedName>
</protein>
<gene>
    <name evidence="2" type="ORF">HMPREF3187_01199</name>
</gene>
<evidence type="ECO:0000313" key="2">
    <source>
        <dbReference type="EMBL" id="KXB35337.1"/>
    </source>
</evidence>
<reference evidence="2 3" key="1">
    <citation type="submission" date="2016-01" db="EMBL/GenBank/DDBJ databases">
        <authorList>
            <person name="Oliw E.H."/>
        </authorList>
    </citation>
    <scope>NUCLEOTIDE SEQUENCE [LARGE SCALE GENOMIC DNA]</scope>
    <source>
        <strain evidence="2 3">KA00635</strain>
    </source>
</reference>
<dbReference type="Pfam" id="PF05016">
    <property type="entry name" value="ParE_toxin"/>
    <property type="match status" value="1"/>
</dbReference>
<name>A0A133XWL4_9LACT</name>
<accession>A0A133XWL4</accession>
<dbReference type="OrthoDB" id="362857at2"/>
<keyword evidence="1" id="KW-1277">Toxin-antitoxin system</keyword>
<comment type="caution">
    <text evidence="2">The sequence shown here is derived from an EMBL/GenBank/DDBJ whole genome shotgun (WGS) entry which is preliminary data.</text>
</comment>
<evidence type="ECO:0000256" key="1">
    <source>
        <dbReference type="ARBA" id="ARBA00022649"/>
    </source>
</evidence>
<dbReference type="Proteomes" id="UP000070422">
    <property type="component" value="Unassembled WGS sequence"/>
</dbReference>
<organism evidence="2 3">
    <name type="scientific">Aerococcus christensenii</name>
    <dbReference type="NCBI Taxonomy" id="87541"/>
    <lineage>
        <taxon>Bacteria</taxon>
        <taxon>Bacillati</taxon>
        <taxon>Bacillota</taxon>
        <taxon>Bacilli</taxon>
        <taxon>Lactobacillales</taxon>
        <taxon>Aerococcaceae</taxon>
        <taxon>Aerococcus</taxon>
    </lineage>
</organism>
<dbReference type="PATRIC" id="fig|87541.4.peg.1190"/>
<dbReference type="EMBL" id="LSCQ01000064">
    <property type="protein sequence ID" value="KXB35337.1"/>
    <property type="molecule type" value="Genomic_DNA"/>
</dbReference>